<proteinExistence type="predicted"/>
<evidence type="ECO:0000259" key="5">
    <source>
        <dbReference type="PROSITE" id="PS01124"/>
    </source>
</evidence>
<keyword evidence="3" id="KW-0010">Activator</keyword>
<dbReference type="Pfam" id="PF12833">
    <property type="entry name" value="HTH_18"/>
    <property type="match status" value="1"/>
</dbReference>
<protein>
    <submittedName>
        <fullName evidence="6">AraC family transcriptional regulator</fullName>
    </submittedName>
</protein>
<organism evidence="6 7">
    <name type="scientific">Marinobacterium maritimum</name>
    <dbReference type="NCBI Taxonomy" id="500162"/>
    <lineage>
        <taxon>Bacteria</taxon>
        <taxon>Pseudomonadati</taxon>
        <taxon>Pseudomonadota</taxon>
        <taxon>Gammaproteobacteria</taxon>
        <taxon>Oceanospirillales</taxon>
        <taxon>Oceanospirillaceae</taxon>
        <taxon>Marinobacterium</taxon>
    </lineage>
</organism>
<dbReference type="SMART" id="SM00342">
    <property type="entry name" value="HTH_ARAC"/>
    <property type="match status" value="1"/>
</dbReference>
<sequence>MAQESQRQNTTHLAQSPALPWVEMRLANQSSACYQAHAHDEFSFGVIDAGRASYRNRRQQHETHAGMLVTINPGDIHACNPEKGVWSYRMLFIDTDWLGQLQSEMFGPSAEDYCPFRNDLETKAACYQGFDRLYQRLLDGAQSLAAESELIEFICPLLAGKPVTLNDRHKCLPELDRISELIQDRLEDNLTLEELSEVSGFSRYQLIRLFRKHYGLPPHAWQLDQRIRRARQLLKQSRASLGEIALQLGFADQAHFQRHFRQRTALTPGQFQAFFR</sequence>
<dbReference type="EMBL" id="BAAAET010000001">
    <property type="protein sequence ID" value="GAA0684845.1"/>
    <property type="molecule type" value="Genomic_DNA"/>
</dbReference>
<dbReference type="PROSITE" id="PS01124">
    <property type="entry name" value="HTH_ARAC_FAMILY_2"/>
    <property type="match status" value="1"/>
</dbReference>
<feature type="domain" description="HTH araC/xylS-type" evidence="5">
    <location>
        <begin position="176"/>
        <end position="274"/>
    </location>
</feature>
<evidence type="ECO:0000313" key="7">
    <source>
        <dbReference type="Proteomes" id="UP001499915"/>
    </source>
</evidence>
<evidence type="ECO:0000256" key="4">
    <source>
        <dbReference type="ARBA" id="ARBA00023163"/>
    </source>
</evidence>
<dbReference type="SUPFAM" id="SSF51215">
    <property type="entry name" value="Regulatory protein AraC"/>
    <property type="match status" value="1"/>
</dbReference>
<comment type="caution">
    <text evidence="6">The sequence shown here is derived from an EMBL/GenBank/DDBJ whole genome shotgun (WGS) entry which is preliminary data.</text>
</comment>
<keyword evidence="2" id="KW-0238">DNA-binding</keyword>
<dbReference type="InterPro" id="IPR003313">
    <property type="entry name" value="AraC-bd"/>
</dbReference>
<keyword evidence="1" id="KW-0805">Transcription regulation</keyword>
<dbReference type="Gene3D" id="1.10.10.60">
    <property type="entry name" value="Homeodomain-like"/>
    <property type="match status" value="2"/>
</dbReference>
<dbReference type="InterPro" id="IPR037923">
    <property type="entry name" value="HTH-like"/>
</dbReference>
<dbReference type="InterPro" id="IPR018060">
    <property type="entry name" value="HTH_AraC"/>
</dbReference>
<dbReference type="InterPro" id="IPR050204">
    <property type="entry name" value="AraC_XylS_family_regulators"/>
</dbReference>
<dbReference type="PROSITE" id="PS00041">
    <property type="entry name" value="HTH_ARAC_FAMILY_1"/>
    <property type="match status" value="1"/>
</dbReference>
<keyword evidence="7" id="KW-1185">Reference proteome</keyword>
<reference evidence="6 7" key="1">
    <citation type="journal article" date="2019" name="Int. J. Syst. Evol. Microbiol.">
        <title>The Global Catalogue of Microorganisms (GCM) 10K type strain sequencing project: providing services to taxonomists for standard genome sequencing and annotation.</title>
        <authorList>
            <consortium name="The Broad Institute Genomics Platform"/>
            <consortium name="The Broad Institute Genome Sequencing Center for Infectious Disease"/>
            <person name="Wu L."/>
            <person name="Ma J."/>
        </authorList>
    </citation>
    <scope>NUCLEOTIDE SEQUENCE [LARGE SCALE GENOMIC DNA]</scope>
    <source>
        <strain evidence="6 7">JCM 15134</strain>
    </source>
</reference>
<dbReference type="RefSeq" id="WP_343802605.1">
    <property type="nucleotide sequence ID" value="NZ_BAAAET010000001.1"/>
</dbReference>
<keyword evidence="4" id="KW-0804">Transcription</keyword>
<dbReference type="PANTHER" id="PTHR46796:SF2">
    <property type="entry name" value="TRANSCRIPTIONAL REGULATORY PROTEIN"/>
    <property type="match status" value="1"/>
</dbReference>
<dbReference type="InterPro" id="IPR018062">
    <property type="entry name" value="HTH_AraC-typ_CS"/>
</dbReference>
<evidence type="ECO:0000256" key="1">
    <source>
        <dbReference type="ARBA" id="ARBA00023015"/>
    </source>
</evidence>
<evidence type="ECO:0000256" key="3">
    <source>
        <dbReference type="ARBA" id="ARBA00023159"/>
    </source>
</evidence>
<dbReference type="Proteomes" id="UP001499915">
    <property type="component" value="Unassembled WGS sequence"/>
</dbReference>
<name>A0ABN1I392_9GAMM</name>
<dbReference type="InterPro" id="IPR009057">
    <property type="entry name" value="Homeodomain-like_sf"/>
</dbReference>
<evidence type="ECO:0000256" key="2">
    <source>
        <dbReference type="ARBA" id="ARBA00023125"/>
    </source>
</evidence>
<dbReference type="SUPFAM" id="SSF46689">
    <property type="entry name" value="Homeodomain-like"/>
    <property type="match status" value="2"/>
</dbReference>
<evidence type="ECO:0000313" key="6">
    <source>
        <dbReference type="EMBL" id="GAA0684845.1"/>
    </source>
</evidence>
<dbReference type="Pfam" id="PF02311">
    <property type="entry name" value="AraC_binding"/>
    <property type="match status" value="1"/>
</dbReference>
<accession>A0ABN1I392</accession>
<gene>
    <name evidence="6" type="ORF">GCM10009104_07880</name>
</gene>
<dbReference type="PANTHER" id="PTHR46796">
    <property type="entry name" value="HTH-TYPE TRANSCRIPTIONAL ACTIVATOR RHAS-RELATED"/>
    <property type="match status" value="1"/>
</dbReference>